<dbReference type="InterPro" id="IPR022441">
    <property type="entry name" value="Para_beta_helix_rpt-2"/>
</dbReference>
<proteinExistence type="predicted"/>
<dbReference type="AlphaFoldDB" id="A0A5C8NX99"/>
<dbReference type="Proteomes" id="UP000321574">
    <property type="component" value="Unassembled WGS sequence"/>
</dbReference>
<accession>A0A5C8NX99</accession>
<evidence type="ECO:0000256" key="2">
    <source>
        <dbReference type="ARBA" id="ARBA00022737"/>
    </source>
</evidence>
<feature type="domain" description="Periplasmic copper-binding protein NosD beta helix" evidence="6">
    <location>
        <begin position="151"/>
        <end position="341"/>
    </location>
</feature>
<gene>
    <name evidence="7" type="primary">nosD</name>
    <name evidence="7" type="ORF">FHP05_06920</name>
</gene>
<keyword evidence="4" id="KW-1133">Transmembrane helix</keyword>
<organism evidence="7 8">
    <name type="scientific">Cerasibacillus terrae</name>
    <dbReference type="NCBI Taxonomy" id="2498845"/>
    <lineage>
        <taxon>Bacteria</taxon>
        <taxon>Bacillati</taxon>
        <taxon>Bacillota</taxon>
        <taxon>Bacilli</taxon>
        <taxon>Bacillales</taxon>
        <taxon>Bacillaceae</taxon>
        <taxon>Cerasibacillus</taxon>
    </lineage>
</organism>
<evidence type="ECO:0000256" key="4">
    <source>
        <dbReference type="SAM" id="Phobius"/>
    </source>
</evidence>
<dbReference type="PANTHER" id="PTHR22990">
    <property type="entry name" value="F-BOX ONLY PROTEIN"/>
    <property type="match status" value="1"/>
</dbReference>
<evidence type="ECO:0000256" key="5">
    <source>
        <dbReference type="SAM" id="SignalP"/>
    </source>
</evidence>
<evidence type="ECO:0000256" key="1">
    <source>
        <dbReference type="ARBA" id="ARBA00004906"/>
    </source>
</evidence>
<dbReference type="OrthoDB" id="159063at2"/>
<dbReference type="NCBIfam" id="TIGR04247">
    <property type="entry name" value="NosD_copper_fam"/>
    <property type="match status" value="1"/>
</dbReference>
<dbReference type="InterPro" id="IPR006626">
    <property type="entry name" value="PbH1"/>
</dbReference>
<dbReference type="InterPro" id="IPR026464">
    <property type="entry name" value="NosD_copper_fam"/>
</dbReference>
<dbReference type="EMBL" id="VDUW01000003">
    <property type="protein sequence ID" value="TXL65842.1"/>
    <property type="molecule type" value="Genomic_DNA"/>
</dbReference>
<comment type="pathway">
    <text evidence="1">Protein modification; protein ubiquitination.</text>
</comment>
<dbReference type="InterPro" id="IPR051550">
    <property type="entry name" value="SCF-Subunits/Alg-Epimerases"/>
</dbReference>
<keyword evidence="2" id="KW-0677">Repeat</keyword>
<feature type="chain" id="PRO_5022944811" evidence="5">
    <location>
        <begin position="24"/>
        <end position="443"/>
    </location>
</feature>
<feature type="signal peptide" evidence="5">
    <location>
        <begin position="1"/>
        <end position="23"/>
    </location>
</feature>
<evidence type="ECO:0000313" key="7">
    <source>
        <dbReference type="EMBL" id="TXL65842.1"/>
    </source>
</evidence>
<keyword evidence="3" id="KW-0833">Ubl conjugation pathway</keyword>
<dbReference type="SMART" id="SM00710">
    <property type="entry name" value="PbH1"/>
    <property type="match status" value="8"/>
</dbReference>
<dbReference type="RefSeq" id="WP_147666512.1">
    <property type="nucleotide sequence ID" value="NZ_VDUW01000003.1"/>
</dbReference>
<dbReference type="Gene3D" id="2.160.20.10">
    <property type="entry name" value="Single-stranded right-handed beta-helix, Pectin lyase-like"/>
    <property type="match status" value="2"/>
</dbReference>
<dbReference type="PANTHER" id="PTHR22990:SF15">
    <property type="entry name" value="F-BOX ONLY PROTEIN 10"/>
    <property type="match status" value="1"/>
</dbReference>
<name>A0A5C8NX99_9BACI</name>
<keyword evidence="4" id="KW-0812">Transmembrane</keyword>
<evidence type="ECO:0000313" key="8">
    <source>
        <dbReference type="Proteomes" id="UP000321574"/>
    </source>
</evidence>
<sequence>MKRMITGITLIIMAILGAQSVQAAETNELQELIDNTPEKGVLELEAKTYEGNVVIKKPMTMKGQKGTKIHGDKKANVVEIESDHVTLDNMEIRYSGMSRSSDEEYSGVRVMGNHTTLKNLTISDSYHGIYLNRTKENTIQGNKITGHGTEVLGNQGYGIFINRAGRNMVKDNYIEKTRDGIYVEYADNNEIVNNTAVETRYGLHYMYSNYNIFEGNHFNRNVGGAAIMHSDHITLKDNTFSYNQGSRAFGLIIQTSRDIHVLQNEFHLNQRGLYLEQSTSNLIEKNDFFHNQIGVEVWASATAHTFIKNAFYKNNTNVLAVGGESNNEWFKGGVGNYWNTPMLDLNDDKIGDSPFENTSSLSTLVEENELAYLFLDSPAITIYEKTNELLSNDQVMAIDKHPLMSKEKQIKPIVIFISIIIAGTLIFLYRKGKLPWLTFGKKD</sequence>
<keyword evidence="8" id="KW-1185">Reference proteome</keyword>
<dbReference type="InterPro" id="IPR012334">
    <property type="entry name" value="Pectin_lyas_fold"/>
</dbReference>
<evidence type="ECO:0000256" key="3">
    <source>
        <dbReference type="ARBA" id="ARBA00022786"/>
    </source>
</evidence>
<dbReference type="NCBIfam" id="TIGR03804">
    <property type="entry name" value="para_beta_helix"/>
    <property type="match status" value="4"/>
</dbReference>
<reference evidence="7 8" key="1">
    <citation type="submission" date="2019-06" db="EMBL/GenBank/DDBJ databases">
        <title>Cerasibacillus sp. nov., isolated from maize field.</title>
        <authorList>
            <person name="Lin S.-Y."/>
            <person name="Tsai C.-F."/>
            <person name="Young C.-C."/>
        </authorList>
    </citation>
    <scope>NUCLEOTIDE SEQUENCE [LARGE SCALE GENOMIC DNA]</scope>
    <source>
        <strain evidence="7 8">CC-CFT480</strain>
    </source>
</reference>
<keyword evidence="5" id="KW-0732">Signal</keyword>
<feature type="transmembrane region" description="Helical" evidence="4">
    <location>
        <begin position="410"/>
        <end position="429"/>
    </location>
</feature>
<dbReference type="InterPro" id="IPR011050">
    <property type="entry name" value="Pectin_lyase_fold/virulence"/>
</dbReference>
<dbReference type="Pfam" id="PF05048">
    <property type="entry name" value="NosD"/>
    <property type="match status" value="1"/>
</dbReference>
<keyword evidence="4" id="KW-0472">Membrane</keyword>
<comment type="caution">
    <text evidence="7">The sequence shown here is derived from an EMBL/GenBank/DDBJ whole genome shotgun (WGS) entry which is preliminary data.</text>
</comment>
<evidence type="ECO:0000259" key="6">
    <source>
        <dbReference type="Pfam" id="PF05048"/>
    </source>
</evidence>
<dbReference type="SUPFAM" id="SSF51126">
    <property type="entry name" value="Pectin lyase-like"/>
    <property type="match status" value="1"/>
</dbReference>
<protein>
    <submittedName>
        <fullName evidence="7">Nitrous oxide reductase family maturation protein NosD</fullName>
    </submittedName>
</protein>
<dbReference type="InterPro" id="IPR007742">
    <property type="entry name" value="NosD_dom"/>
</dbReference>